<comment type="caution">
    <text evidence="7">The sequence shown here is derived from an EMBL/GenBank/DDBJ whole genome shotgun (WGS) entry which is preliminary data.</text>
</comment>
<reference evidence="7 8" key="2">
    <citation type="submission" date="2007-06" db="EMBL/GenBank/DDBJ databases">
        <title>Draft genome sequence of Ruminococcus gnavus (ATCC 29149).</title>
        <authorList>
            <person name="Sudarsanam P."/>
            <person name="Ley R."/>
            <person name="Guruge J."/>
            <person name="Turnbaugh P.J."/>
            <person name="Mahowald M."/>
            <person name="Liep D."/>
            <person name="Gordon J."/>
        </authorList>
    </citation>
    <scope>NUCLEOTIDE SEQUENCE [LARGE SCALE GENOMIC DNA]</scope>
    <source>
        <strain evidence="7 8">ATCC 29149</strain>
    </source>
</reference>
<accession>A7AYI2</accession>
<dbReference type="GO" id="GO:0004177">
    <property type="term" value="F:aminopeptidase activity"/>
    <property type="evidence" value="ECO:0007669"/>
    <property type="project" value="UniProtKB-ARBA"/>
</dbReference>
<evidence type="ECO:0000259" key="5">
    <source>
        <dbReference type="Pfam" id="PF01321"/>
    </source>
</evidence>
<evidence type="ECO:0000256" key="2">
    <source>
        <dbReference type="ARBA" id="ARBA00022723"/>
    </source>
</evidence>
<protein>
    <submittedName>
        <fullName evidence="7">Creatinase</fullName>
    </submittedName>
</protein>
<dbReference type="InterPro" id="IPR032416">
    <property type="entry name" value="Peptidase_M24_C"/>
</dbReference>
<gene>
    <name evidence="7" type="ORF">RUMGNA_00347</name>
</gene>
<dbReference type="Gene3D" id="3.90.230.10">
    <property type="entry name" value="Creatinase/methionine aminopeptidase superfamily"/>
    <property type="match status" value="1"/>
</dbReference>
<feature type="domain" description="Peptidase M24" evidence="4">
    <location>
        <begin position="316"/>
        <end position="533"/>
    </location>
</feature>
<feature type="domain" description="Creatinase N-terminal" evidence="5">
    <location>
        <begin position="13"/>
        <end position="136"/>
    </location>
</feature>
<dbReference type="Pfam" id="PF16189">
    <property type="entry name" value="Creatinase_N_2"/>
    <property type="match status" value="1"/>
</dbReference>
<proteinExistence type="inferred from homology"/>
<dbReference type="InterPro" id="IPR000994">
    <property type="entry name" value="Pept_M24"/>
</dbReference>
<keyword evidence="3" id="KW-0378">Hydrolase</keyword>
<dbReference type="AlphaFoldDB" id="A7AYI2"/>
<evidence type="ECO:0000259" key="4">
    <source>
        <dbReference type="Pfam" id="PF00557"/>
    </source>
</evidence>
<dbReference type="GO" id="GO:0005737">
    <property type="term" value="C:cytoplasm"/>
    <property type="evidence" value="ECO:0007669"/>
    <property type="project" value="UniProtKB-ARBA"/>
</dbReference>
<dbReference type="InterPro" id="IPR000587">
    <property type="entry name" value="Creatinase_N"/>
</dbReference>
<evidence type="ECO:0000313" key="8">
    <source>
        <dbReference type="Proteomes" id="UP000004410"/>
    </source>
</evidence>
<dbReference type="Proteomes" id="UP000004410">
    <property type="component" value="Unassembled WGS sequence"/>
</dbReference>
<dbReference type="PANTHER" id="PTHR43763">
    <property type="entry name" value="XAA-PRO AMINOPEPTIDASE 1"/>
    <property type="match status" value="1"/>
</dbReference>
<dbReference type="Pfam" id="PF16188">
    <property type="entry name" value="Peptidase_M24_C"/>
    <property type="match status" value="1"/>
</dbReference>
<dbReference type="SUPFAM" id="SSF53092">
    <property type="entry name" value="Creatinase/prolidase N-terminal domain"/>
    <property type="match status" value="2"/>
</dbReference>
<evidence type="ECO:0000256" key="1">
    <source>
        <dbReference type="ARBA" id="ARBA00008766"/>
    </source>
</evidence>
<dbReference type="Gene3D" id="3.40.350.10">
    <property type="entry name" value="Creatinase/prolidase N-terminal domain"/>
    <property type="match status" value="2"/>
</dbReference>
<evidence type="ECO:0000259" key="6">
    <source>
        <dbReference type="Pfam" id="PF16188"/>
    </source>
</evidence>
<dbReference type="Pfam" id="PF01321">
    <property type="entry name" value="Creatinase_N"/>
    <property type="match status" value="1"/>
</dbReference>
<feature type="domain" description="Peptidase M24 C-terminal" evidence="6">
    <location>
        <begin position="542"/>
        <end position="602"/>
    </location>
</feature>
<dbReference type="InterPro" id="IPR029149">
    <property type="entry name" value="Creatin/AminoP/Spt16_N"/>
</dbReference>
<organism evidence="7 8">
    <name type="scientific">Mediterraneibacter gnavus (strain ATCC 29149 / DSM 114966 / JCM 6515 / VPI C7-9)</name>
    <name type="common">Ruminococcus gnavus</name>
    <dbReference type="NCBI Taxonomy" id="411470"/>
    <lineage>
        <taxon>Bacteria</taxon>
        <taxon>Bacillati</taxon>
        <taxon>Bacillota</taxon>
        <taxon>Clostridia</taxon>
        <taxon>Lachnospirales</taxon>
        <taxon>Lachnospiraceae</taxon>
        <taxon>Mediterraneibacter</taxon>
    </lineage>
</organism>
<sequence>MAKEDDFMCIKDRIERLRQKMEEHHISVYMIPTADYHQSEYVGEHFKSRAFITGFTGSAGTAVITKEESCLWTDGRYFLQAESQLQGSGIRLQKMGEPGVPTIAEYIESVLGESENIGFDGRTIGITEGEQYEKIAKEKHGQVYYGCDLIDEIWEERPALSEKPAFYLEETYTGESTASKLKRVRERMEKENTGYHLLTSLDDIDWLLNVRGQDVEYFPLLLSYALITMDSVELYADERKFDENILKHFEECQVHLHPYNAIYEDVKSLPEGASILLDPQRVNYALYRNIPKAVRIVKEENPEVLMKCVKNAAEIENIRRGHIKDGVAHTKFMYWLKKHAGKETITELSASEKLENFRKEQEGYLWPSFDPICAYGQHAAIVHYSSTPETNVELKEGGLFLTDTGGNYYDGSTDITRTVAIGEVDEKQKEDFTMVACSMLRLADAKFLAGCSGMVLDYAAREPFWRRNLNYNHGTGHGVGYLGNIHEAPIGFRWKATRDAMCEIEPGMVITDEPGIYIEGSHGIRIENELLVRAGEKNEYGQFLYFEPLTFVPIDLDALRPELMTEEEKQLLNAYHQSVYEKISPYLEAEEKEWLKEYTRPVK</sequence>
<dbReference type="FunFam" id="3.40.350.10:FF:000003">
    <property type="entry name" value="Xaa-pro aminopeptidase P"/>
    <property type="match status" value="1"/>
</dbReference>
<dbReference type="PANTHER" id="PTHR43763:SF6">
    <property type="entry name" value="XAA-PRO AMINOPEPTIDASE 1"/>
    <property type="match status" value="1"/>
</dbReference>
<dbReference type="InterPro" id="IPR050422">
    <property type="entry name" value="X-Pro_aminopeptidase_P"/>
</dbReference>
<dbReference type="Pfam" id="PF00557">
    <property type="entry name" value="Peptidase_M24"/>
    <property type="match status" value="1"/>
</dbReference>
<evidence type="ECO:0000256" key="3">
    <source>
        <dbReference type="ARBA" id="ARBA00022801"/>
    </source>
</evidence>
<reference evidence="7 8" key="1">
    <citation type="submission" date="2007-04" db="EMBL/GenBank/DDBJ databases">
        <authorList>
            <person name="Fulton L."/>
            <person name="Clifton S."/>
            <person name="Fulton B."/>
            <person name="Xu J."/>
            <person name="Minx P."/>
            <person name="Pepin K.H."/>
            <person name="Johnson M."/>
            <person name="Thiruvilangam P."/>
            <person name="Bhonagiri V."/>
            <person name="Nash W.E."/>
            <person name="Mardis E.R."/>
            <person name="Wilson R.K."/>
        </authorList>
    </citation>
    <scope>NUCLEOTIDE SEQUENCE [LARGE SCALE GENOMIC DNA]</scope>
    <source>
        <strain evidence="7 8">ATCC 29149</strain>
    </source>
</reference>
<dbReference type="GO" id="GO:0046872">
    <property type="term" value="F:metal ion binding"/>
    <property type="evidence" value="ECO:0007669"/>
    <property type="project" value="UniProtKB-KW"/>
</dbReference>
<dbReference type="PaxDb" id="411470-RUMGNA_00347"/>
<dbReference type="InterPro" id="IPR036005">
    <property type="entry name" value="Creatinase/aminopeptidase-like"/>
</dbReference>
<dbReference type="eggNOG" id="COG0006">
    <property type="taxonomic scope" value="Bacteria"/>
</dbReference>
<keyword evidence="2" id="KW-0479">Metal-binding</keyword>
<dbReference type="EMBL" id="AAYG02000003">
    <property type="protein sequence ID" value="EDN79350.1"/>
    <property type="molecule type" value="Genomic_DNA"/>
</dbReference>
<evidence type="ECO:0000313" key="7">
    <source>
        <dbReference type="EMBL" id="EDN79350.1"/>
    </source>
</evidence>
<dbReference type="FunFam" id="3.90.230.10:FF:000009">
    <property type="entry name" value="xaa-Pro aminopeptidase 2"/>
    <property type="match status" value="1"/>
</dbReference>
<dbReference type="SUPFAM" id="SSF55920">
    <property type="entry name" value="Creatinase/aminopeptidase"/>
    <property type="match status" value="1"/>
</dbReference>
<name>A7AYI2_MEDG7</name>
<comment type="similarity">
    <text evidence="1">Belongs to the peptidase M24B family.</text>
</comment>